<feature type="transmembrane region" description="Helical" evidence="1">
    <location>
        <begin position="12"/>
        <end position="31"/>
    </location>
</feature>
<comment type="caution">
    <text evidence="2">The sequence shown here is derived from an EMBL/GenBank/DDBJ whole genome shotgun (WGS) entry which is preliminary data.</text>
</comment>
<organism evidence="2 3">
    <name type="scientific">Dactylosporangium siamense</name>
    <dbReference type="NCBI Taxonomy" id="685454"/>
    <lineage>
        <taxon>Bacteria</taxon>
        <taxon>Bacillati</taxon>
        <taxon>Actinomycetota</taxon>
        <taxon>Actinomycetes</taxon>
        <taxon>Micromonosporales</taxon>
        <taxon>Micromonosporaceae</taxon>
        <taxon>Dactylosporangium</taxon>
    </lineage>
</organism>
<keyword evidence="1" id="KW-0472">Membrane</keyword>
<proteinExistence type="predicted"/>
<protein>
    <submittedName>
        <fullName evidence="2">Uncharacterized protein</fullName>
    </submittedName>
</protein>
<keyword evidence="1" id="KW-1133">Transmembrane helix</keyword>
<feature type="transmembrane region" description="Helical" evidence="1">
    <location>
        <begin position="57"/>
        <end position="85"/>
    </location>
</feature>
<evidence type="ECO:0000313" key="3">
    <source>
        <dbReference type="Proteomes" id="UP000660611"/>
    </source>
</evidence>
<evidence type="ECO:0000313" key="2">
    <source>
        <dbReference type="EMBL" id="GIG46812.1"/>
    </source>
</evidence>
<reference evidence="2" key="1">
    <citation type="submission" date="2021-01" db="EMBL/GenBank/DDBJ databases">
        <title>Whole genome shotgun sequence of Dactylosporangium siamense NBRC 106093.</title>
        <authorList>
            <person name="Komaki H."/>
            <person name="Tamura T."/>
        </authorList>
    </citation>
    <scope>NUCLEOTIDE SEQUENCE</scope>
    <source>
        <strain evidence="2">NBRC 106093</strain>
    </source>
</reference>
<dbReference type="EMBL" id="BONQ01000077">
    <property type="protein sequence ID" value="GIG46812.1"/>
    <property type="molecule type" value="Genomic_DNA"/>
</dbReference>
<evidence type="ECO:0000256" key="1">
    <source>
        <dbReference type="SAM" id="Phobius"/>
    </source>
</evidence>
<dbReference type="RefSeq" id="WP_203848567.1">
    <property type="nucleotide sequence ID" value="NZ_BAAAVW010000016.1"/>
</dbReference>
<dbReference type="Proteomes" id="UP000660611">
    <property type="component" value="Unassembled WGS sequence"/>
</dbReference>
<accession>A0A919U9F1</accession>
<name>A0A919U9F1_9ACTN</name>
<dbReference type="AlphaFoldDB" id="A0A919U9F1"/>
<keyword evidence="1" id="KW-0812">Transmembrane</keyword>
<feature type="transmembrane region" description="Helical" evidence="1">
    <location>
        <begin position="105"/>
        <end position="126"/>
    </location>
</feature>
<sequence>MPWWKLPFTGEPYRSSLFLLLSVPLAIWALVDRGAAQQRVADALLSRRSLLSRVRGLAAVPVDLVALVVAGYCWTGVLLNVVYPIRPLLGMNGEYRDAWGGPSLAGAWAVHALGGLGFWLLVPWILRGYVALWRRIAGA</sequence>
<keyword evidence="3" id="KW-1185">Reference proteome</keyword>
<gene>
    <name evidence="2" type="ORF">Dsi01nite_048530</name>
</gene>